<evidence type="ECO:0000313" key="2">
    <source>
        <dbReference type="Proteomes" id="UP000011939"/>
    </source>
</evidence>
<comment type="caution">
    <text evidence="1">The sequence shown here is derived from an EMBL/GenBank/DDBJ whole genome shotgun (WGS) entry which is preliminary data.</text>
</comment>
<dbReference type="Proteomes" id="UP000011939">
    <property type="component" value="Unassembled WGS sequence"/>
</dbReference>
<organism evidence="1 2">
    <name type="scientific">Campylobacter showae CSUNSWCD</name>
    <dbReference type="NCBI Taxonomy" id="1244083"/>
    <lineage>
        <taxon>Bacteria</taxon>
        <taxon>Pseudomonadati</taxon>
        <taxon>Campylobacterota</taxon>
        <taxon>Epsilonproteobacteria</taxon>
        <taxon>Campylobacterales</taxon>
        <taxon>Campylobacteraceae</taxon>
        <taxon>Campylobacter</taxon>
    </lineage>
</organism>
<name>M5IDK4_9BACT</name>
<reference evidence="1 2" key="1">
    <citation type="journal article" date="2013" name="Genome Announc.">
        <title>Genome Sequence of Campylobacter showae UNSWCD, Isolated from a Patient with Crohn's Disease.</title>
        <authorList>
            <person name="Tay A.P."/>
            <person name="Kaakoush N.O."/>
            <person name="Deshpande N.P."/>
            <person name="Chen Z."/>
            <person name="Mitchell H."/>
            <person name="Wilkins M.R."/>
        </authorList>
    </citation>
    <scope>NUCLEOTIDE SEQUENCE [LARGE SCALE GENOMIC DNA]</scope>
    <source>
        <strain evidence="1 2">CSUNSWCD</strain>
    </source>
</reference>
<protein>
    <submittedName>
        <fullName evidence="1">Uncharacterized protein</fullName>
    </submittedName>
</protein>
<dbReference type="STRING" id="1244083.CSUNSWCD_940"/>
<gene>
    <name evidence="1" type="ORF">CSUNSWCD_940</name>
</gene>
<sequence length="37" mass="4158">MIGALKSVFLDFKATLLVKKESDGGFRNLSVKELRVF</sequence>
<accession>M5IDK4</accession>
<dbReference type="PATRIC" id="fig|1244083.3.peg.2184"/>
<dbReference type="AlphaFoldDB" id="M5IDK4"/>
<dbReference type="EMBL" id="AMZQ01000013">
    <property type="protein sequence ID" value="EKU10412.1"/>
    <property type="molecule type" value="Genomic_DNA"/>
</dbReference>
<proteinExistence type="predicted"/>
<evidence type="ECO:0000313" key="1">
    <source>
        <dbReference type="EMBL" id="EKU10412.1"/>
    </source>
</evidence>